<proteinExistence type="predicted"/>
<feature type="region of interest" description="Disordered" evidence="1">
    <location>
        <begin position="1"/>
        <end position="20"/>
    </location>
</feature>
<feature type="region of interest" description="Disordered" evidence="1">
    <location>
        <begin position="37"/>
        <end position="59"/>
    </location>
</feature>
<name>A0A9D7AH14_9GAMM</name>
<dbReference type="EMBL" id="JADRCP010000001">
    <property type="protein sequence ID" value="MBK5175883.1"/>
    <property type="molecule type" value="Genomic_DNA"/>
</dbReference>
<dbReference type="InterPro" id="IPR055634">
    <property type="entry name" value="DUF7210"/>
</dbReference>
<sequence>MKITLLKAHKHANKPYLPGDELDVDTATGNWLIDQKVGKATKTKTQEAKASPQTQEDPQ</sequence>
<dbReference type="Proteomes" id="UP000807542">
    <property type="component" value="Unassembled WGS sequence"/>
</dbReference>
<evidence type="ECO:0000313" key="5">
    <source>
        <dbReference type="Proteomes" id="UP000807542"/>
    </source>
</evidence>
<evidence type="ECO:0000313" key="4">
    <source>
        <dbReference type="EMBL" id="MBK5175883.1"/>
    </source>
</evidence>
<dbReference type="Proteomes" id="UP001296969">
    <property type="component" value="Unassembled WGS sequence"/>
</dbReference>
<dbReference type="EMBL" id="JADRCQ010000001">
    <property type="protein sequence ID" value="MBK5072574.1"/>
    <property type="molecule type" value="Genomic_DNA"/>
</dbReference>
<gene>
    <name evidence="4" type="ORF">I2492_06065</name>
    <name evidence="3" type="ORF">I2493_06065</name>
</gene>
<organism evidence="4 5">
    <name type="scientific">Limnobaculum xujianqingii</name>
    <dbReference type="NCBI Taxonomy" id="2738837"/>
    <lineage>
        <taxon>Bacteria</taxon>
        <taxon>Pseudomonadati</taxon>
        <taxon>Pseudomonadota</taxon>
        <taxon>Gammaproteobacteria</taxon>
        <taxon>Enterobacterales</taxon>
        <taxon>Budviciaceae</taxon>
        <taxon>Limnobaculum</taxon>
    </lineage>
</organism>
<evidence type="ECO:0000259" key="2">
    <source>
        <dbReference type="Pfam" id="PF23843"/>
    </source>
</evidence>
<accession>A0A9D7AH14</accession>
<feature type="domain" description="DUF7210" evidence="2">
    <location>
        <begin position="1"/>
        <end position="37"/>
    </location>
</feature>
<evidence type="ECO:0000313" key="3">
    <source>
        <dbReference type="EMBL" id="MBK5072574.1"/>
    </source>
</evidence>
<comment type="caution">
    <text evidence="4">The sequence shown here is derived from an EMBL/GenBank/DDBJ whole genome shotgun (WGS) entry which is preliminary data.</text>
</comment>
<dbReference type="AlphaFoldDB" id="A0A9D7AH14"/>
<reference evidence="4 6" key="1">
    <citation type="submission" date="2020-11" db="EMBL/GenBank/DDBJ databases">
        <title>Insectihabitans protaetiae gen. nov. sp. nov. and Insectihabitans allomyrinae sp. nov., isolated from larvae of Protaetia brevitarsis seulensis and Allomyrina dichotoma, respectively.</title>
        <authorList>
            <person name="Lee S.D."/>
            <person name="Byeon Y.-S."/>
            <person name="Kim S.-M."/>
            <person name="Yang H.L."/>
            <person name="Kim I.S."/>
        </authorList>
    </citation>
    <scope>NUCLEOTIDE SEQUENCE</scope>
    <source>
        <strain evidence="4">CWB-B4</strain>
        <strain evidence="3 6">CWB-B43</strain>
    </source>
</reference>
<keyword evidence="6" id="KW-1185">Reference proteome</keyword>
<dbReference type="RefSeq" id="WP_228397630.1">
    <property type="nucleotide sequence ID" value="NZ_JADRCP010000001.1"/>
</dbReference>
<protein>
    <recommendedName>
        <fullName evidence="2">DUF7210 domain-containing protein</fullName>
    </recommendedName>
</protein>
<dbReference type="Pfam" id="PF23843">
    <property type="entry name" value="DUF7210"/>
    <property type="match status" value="1"/>
</dbReference>
<evidence type="ECO:0000256" key="1">
    <source>
        <dbReference type="SAM" id="MobiDB-lite"/>
    </source>
</evidence>
<evidence type="ECO:0000313" key="6">
    <source>
        <dbReference type="Proteomes" id="UP001296969"/>
    </source>
</evidence>